<dbReference type="RefSeq" id="XP_005767198.1">
    <property type="nucleotide sequence ID" value="XM_005767141.1"/>
</dbReference>
<dbReference type="InterPro" id="IPR027443">
    <property type="entry name" value="IPNS-like_sf"/>
</dbReference>
<feature type="region of interest" description="Disordered" evidence="2">
    <location>
        <begin position="429"/>
        <end position="451"/>
    </location>
</feature>
<feature type="signal peptide" evidence="3">
    <location>
        <begin position="1"/>
        <end position="25"/>
    </location>
</feature>
<reference evidence="6" key="1">
    <citation type="journal article" date="2013" name="Nature">
        <title>Pan genome of the phytoplankton Emiliania underpins its global distribution.</title>
        <authorList>
            <person name="Read B.A."/>
            <person name="Kegel J."/>
            <person name="Klute M.J."/>
            <person name="Kuo A."/>
            <person name="Lefebvre S.C."/>
            <person name="Maumus F."/>
            <person name="Mayer C."/>
            <person name="Miller J."/>
            <person name="Monier A."/>
            <person name="Salamov A."/>
            <person name="Young J."/>
            <person name="Aguilar M."/>
            <person name="Claverie J.M."/>
            <person name="Frickenhaus S."/>
            <person name="Gonzalez K."/>
            <person name="Herman E.K."/>
            <person name="Lin Y.C."/>
            <person name="Napier J."/>
            <person name="Ogata H."/>
            <person name="Sarno A.F."/>
            <person name="Shmutz J."/>
            <person name="Schroeder D."/>
            <person name="de Vargas C."/>
            <person name="Verret F."/>
            <person name="von Dassow P."/>
            <person name="Valentin K."/>
            <person name="Van de Peer Y."/>
            <person name="Wheeler G."/>
            <person name="Dacks J.B."/>
            <person name="Delwiche C.F."/>
            <person name="Dyhrman S.T."/>
            <person name="Glockner G."/>
            <person name="John U."/>
            <person name="Richards T."/>
            <person name="Worden A.Z."/>
            <person name="Zhang X."/>
            <person name="Grigoriev I.V."/>
            <person name="Allen A.E."/>
            <person name="Bidle K."/>
            <person name="Borodovsky M."/>
            <person name="Bowler C."/>
            <person name="Brownlee C."/>
            <person name="Cock J.M."/>
            <person name="Elias M."/>
            <person name="Gladyshev V.N."/>
            <person name="Groth M."/>
            <person name="Guda C."/>
            <person name="Hadaegh A."/>
            <person name="Iglesias-Rodriguez M.D."/>
            <person name="Jenkins J."/>
            <person name="Jones B.M."/>
            <person name="Lawson T."/>
            <person name="Leese F."/>
            <person name="Lindquist E."/>
            <person name="Lobanov A."/>
            <person name="Lomsadze A."/>
            <person name="Malik S.B."/>
            <person name="Marsh M.E."/>
            <person name="Mackinder L."/>
            <person name="Mock T."/>
            <person name="Mueller-Roeber B."/>
            <person name="Pagarete A."/>
            <person name="Parker M."/>
            <person name="Probert I."/>
            <person name="Quesneville H."/>
            <person name="Raines C."/>
            <person name="Rensing S.A."/>
            <person name="Riano-Pachon D.M."/>
            <person name="Richier S."/>
            <person name="Rokitta S."/>
            <person name="Shiraiwa Y."/>
            <person name="Soanes D.M."/>
            <person name="van der Giezen M."/>
            <person name="Wahlund T.M."/>
            <person name="Williams B."/>
            <person name="Wilson W."/>
            <person name="Wolfe G."/>
            <person name="Wurch L.L."/>
        </authorList>
    </citation>
    <scope>NUCLEOTIDE SEQUENCE</scope>
</reference>
<dbReference type="Proteomes" id="UP000013827">
    <property type="component" value="Unassembled WGS sequence"/>
</dbReference>
<dbReference type="InterPro" id="IPR044861">
    <property type="entry name" value="IPNS-like_FE2OG_OXY"/>
</dbReference>
<feature type="compositionally biased region" description="Gly residues" evidence="2">
    <location>
        <begin position="194"/>
        <end position="208"/>
    </location>
</feature>
<keyword evidence="6" id="KW-1185">Reference proteome</keyword>
<dbReference type="AlphaFoldDB" id="A0A0D3IU34"/>
<dbReference type="InterPro" id="IPR026992">
    <property type="entry name" value="DIOX_N"/>
</dbReference>
<feature type="region of interest" description="Disordered" evidence="2">
    <location>
        <begin position="192"/>
        <end position="217"/>
    </location>
</feature>
<evidence type="ECO:0000256" key="2">
    <source>
        <dbReference type="SAM" id="MobiDB-lite"/>
    </source>
</evidence>
<dbReference type="GeneID" id="17260973"/>
<dbReference type="Gene3D" id="2.60.120.330">
    <property type="entry name" value="B-lactam Antibiotic, Isopenicillin N Synthase, Chain"/>
    <property type="match status" value="2"/>
</dbReference>
<dbReference type="Pfam" id="PF14226">
    <property type="entry name" value="DIOX_N"/>
    <property type="match status" value="1"/>
</dbReference>
<reference evidence="5" key="2">
    <citation type="submission" date="2024-10" db="UniProtKB">
        <authorList>
            <consortium name="EnsemblProtists"/>
        </authorList>
    </citation>
    <scope>IDENTIFICATION</scope>
</reference>
<evidence type="ECO:0000313" key="6">
    <source>
        <dbReference type="Proteomes" id="UP000013827"/>
    </source>
</evidence>
<dbReference type="PROSITE" id="PS51471">
    <property type="entry name" value="FE2OG_OXY"/>
    <property type="match status" value="1"/>
</dbReference>
<dbReference type="InterPro" id="IPR005123">
    <property type="entry name" value="Oxoglu/Fe-dep_dioxygenase_dom"/>
</dbReference>
<name>A0A0D3IU34_EMIH1</name>
<keyword evidence="3" id="KW-0732">Signal</keyword>
<evidence type="ECO:0000256" key="3">
    <source>
        <dbReference type="SAM" id="SignalP"/>
    </source>
</evidence>
<dbReference type="Pfam" id="PF03171">
    <property type="entry name" value="2OG-FeII_Oxy"/>
    <property type="match status" value="1"/>
</dbReference>
<dbReference type="SUPFAM" id="SSF51197">
    <property type="entry name" value="Clavaminate synthase-like"/>
    <property type="match status" value="1"/>
</dbReference>
<dbReference type="HOGENOM" id="CLU_607546_0_0_1"/>
<dbReference type="GO" id="GO:0016491">
    <property type="term" value="F:oxidoreductase activity"/>
    <property type="evidence" value="ECO:0007669"/>
    <property type="project" value="UniProtKB-KW"/>
</dbReference>
<feature type="domain" description="Fe2OG dioxygenase" evidence="4">
    <location>
        <begin position="271"/>
        <end position="388"/>
    </location>
</feature>
<organism evidence="5 6">
    <name type="scientific">Emiliania huxleyi (strain CCMP1516)</name>
    <dbReference type="NCBI Taxonomy" id="280463"/>
    <lineage>
        <taxon>Eukaryota</taxon>
        <taxon>Haptista</taxon>
        <taxon>Haptophyta</taxon>
        <taxon>Prymnesiophyceae</taxon>
        <taxon>Isochrysidales</taxon>
        <taxon>Noelaerhabdaceae</taxon>
        <taxon>Emiliania</taxon>
    </lineage>
</organism>
<protein>
    <recommendedName>
        <fullName evidence="4">Fe2OG dioxygenase domain-containing protein</fullName>
    </recommendedName>
</protein>
<dbReference type="InterPro" id="IPR050231">
    <property type="entry name" value="Iron_ascorbate_oxido_reductase"/>
</dbReference>
<dbReference type="EnsemblProtists" id="EOD14769">
    <property type="protein sequence ID" value="EOD14769"/>
    <property type="gene ID" value="EMIHUDRAFT_461593"/>
</dbReference>
<evidence type="ECO:0000313" key="5">
    <source>
        <dbReference type="EnsemblProtists" id="EOD14769"/>
    </source>
</evidence>
<dbReference type="PANTHER" id="PTHR47990">
    <property type="entry name" value="2-OXOGLUTARATE (2OG) AND FE(II)-DEPENDENT OXYGENASE SUPERFAMILY PROTEIN-RELATED"/>
    <property type="match status" value="1"/>
</dbReference>
<keyword evidence="1" id="KW-0479">Metal-binding</keyword>
<dbReference type="GO" id="GO:0046872">
    <property type="term" value="F:metal ion binding"/>
    <property type="evidence" value="ECO:0007669"/>
    <property type="project" value="UniProtKB-KW"/>
</dbReference>
<evidence type="ECO:0000256" key="1">
    <source>
        <dbReference type="RuleBase" id="RU003682"/>
    </source>
</evidence>
<evidence type="ECO:0000259" key="4">
    <source>
        <dbReference type="PROSITE" id="PS51471"/>
    </source>
</evidence>
<accession>A0A0D3IU34</accession>
<comment type="similarity">
    <text evidence="1">Belongs to the iron/ascorbate-dependent oxidoreductase family.</text>
</comment>
<dbReference type="KEGG" id="ehx:EMIHUDRAFT_461593"/>
<keyword evidence="1" id="KW-0560">Oxidoreductase</keyword>
<keyword evidence="1" id="KW-0408">Iron</keyword>
<proteinExistence type="inferred from homology"/>
<dbReference type="eggNOG" id="KOG0143">
    <property type="taxonomic scope" value="Eukaryota"/>
</dbReference>
<dbReference type="PaxDb" id="2903-EOD14769"/>
<sequence>MRGALPRLVPLALLPLLLHPAGALANEICEVDVSPLLSANASHAVRAAAAASLSEAFAKTGFASVVGHGVRTSTIETLRASAVQFFASDAKHAYDKGLGYGHGGYVRNAEAGAQLLGDFSRPHDLVESMTLGNLLAAESVGGACGTELSGPTVATGGGGDFGGGLMGGGGGSGSGSGGVRLQELAGAAGLSGSCDGGGAEETGGGGDKGAASGDRPAWAAFQSGDGVPHLLRAPATAFVAEASGLGDAIAAALELSLGVETGEIDAVASRQSSGVRLALYPPLERRAQPGQMRYGAHVDSGMVTVLSIDPANPHGLQVDTSSVGTSGADDERVWVDVPHVKGALVLNVGALLSRWTGGRWRASVHRVLLGDQTKPRLSIVTGALGARPDGPPFASFTSCRQGGSADLPPVRAAEFLSERVTLHRPEYRNERGLATPEEIEEESQRIRTLQK</sequence>
<feature type="chain" id="PRO_5044208526" description="Fe2OG dioxygenase domain-containing protein" evidence="3">
    <location>
        <begin position="26"/>
        <end position="451"/>
    </location>
</feature>